<dbReference type="InterPro" id="IPR019734">
    <property type="entry name" value="TPR_rpt"/>
</dbReference>
<dbReference type="InterPro" id="IPR005158">
    <property type="entry name" value="BTAD"/>
</dbReference>
<dbReference type="EMBL" id="JACHIR010000001">
    <property type="protein sequence ID" value="MBB5894949.1"/>
    <property type="molecule type" value="Genomic_DNA"/>
</dbReference>
<dbReference type="PANTHER" id="PTHR35807:SF1">
    <property type="entry name" value="TRANSCRIPTIONAL REGULATOR REDD"/>
    <property type="match status" value="1"/>
</dbReference>
<evidence type="ECO:0000259" key="5">
    <source>
        <dbReference type="SMART" id="SM00862"/>
    </source>
</evidence>
<evidence type="ECO:0000256" key="4">
    <source>
        <dbReference type="ARBA" id="ARBA00023163"/>
    </source>
</evidence>
<protein>
    <submittedName>
        <fullName evidence="7">DNA-binding SARP family transcriptional activator/tetratricopeptide (TPR) repeat protein</fullName>
    </submittedName>
</protein>
<dbReference type="SUPFAM" id="SSF52540">
    <property type="entry name" value="P-loop containing nucleoside triphosphate hydrolases"/>
    <property type="match status" value="1"/>
</dbReference>
<dbReference type="GO" id="GO:0003677">
    <property type="term" value="F:DNA binding"/>
    <property type="evidence" value="ECO:0007669"/>
    <property type="project" value="UniProtKB-KW"/>
</dbReference>
<comment type="caution">
    <text evidence="7">The sequence shown here is derived from an EMBL/GenBank/DDBJ whole genome shotgun (WGS) entry which is preliminary data.</text>
</comment>
<dbReference type="InterPro" id="IPR011990">
    <property type="entry name" value="TPR-like_helical_dom_sf"/>
</dbReference>
<dbReference type="AlphaFoldDB" id="A0A7W9KN89"/>
<dbReference type="SMART" id="SM00028">
    <property type="entry name" value="TPR"/>
    <property type="match status" value="5"/>
</dbReference>
<dbReference type="Proteomes" id="UP000585638">
    <property type="component" value="Unassembled WGS sequence"/>
</dbReference>
<dbReference type="GO" id="GO:0043531">
    <property type="term" value="F:ADP binding"/>
    <property type="evidence" value="ECO:0007669"/>
    <property type="project" value="InterPro"/>
</dbReference>
<gene>
    <name evidence="7" type="ORF">BJ998_006145</name>
</gene>
<evidence type="ECO:0000256" key="2">
    <source>
        <dbReference type="ARBA" id="ARBA00023015"/>
    </source>
</evidence>
<dbReference type="SMART" id="SM01043">
    <property type="entry name" value="BTAD"/>
    <property type="match status" value="1"/>
</dbReference>
<dbReference type="RefSeq" id="WP_184866798.1">
    <property type="nucleotide sequence ID" value="NZ_JACHIR010000001.1"/>
</dbReference>
<evidence type="ECO:0000256" key="3">
    <source>
        <dbReference type="ARBA" id="ARBA00023125"/>
    </source>
</evidence>
<evidence type="ECO:0000259" key="6">
    <source>
        <dbReference type="SMART" id="SM01043"/>
    </source>
</evidence>
<keyword evidence="8" id="KW-1185">Reference proteome</keyword>
<dbReference type="PANTHER" id="PTHR35807">
    <property type="entry name" value="TRANSCRIPTIONAL REGULATOR REDD-RELATED"/>
    <property type="match status" value="1"/>
</dbReference>
<dbReference type="Gene3D" id="1.25.40.10">
    <property type="entry name" value="Tetratricopeptide repeat domain"/>
    <property type="match status" value="2"/>
</dbReference>
<dbReference type="SMART" id="SM00862">
    <property type="entry name" value="Trans_reg_C"/>
    <property type="match status" value="1"/>
</dbReference>
<dbReference type="InterPro" id="IPR002182">
    <property type="entry name" value="NB-ARC"/>
</dbReference>
<proteinExistence type="inferred from homology"/>
<accession>A0A7W9KN89</accession>
<dbReference type="GO" id="GO:0006355">
    <property type="term" value="P:regulation of DNA-templated transcription"/>
    <property type="evidence" value="ECO:0007669"/>
    <property type="project" value="InterPro"/>
</dbReference>
<keyword evidence="4" id="KW-0804">Transcription</keyword>
<dbReference type="Pfam" id="PF13424">
    <property type="entry name" value="TPR_12"/>
    <property type="match status" value="1"/>
</dbReference>
<evidence type="ECO:0000256" key="1">
    <source>
        <dbReference type="ARBA" id="ARBA00005820"/>
    </source>
</evidence>
<dbReference type="CDD" id="cd15831">
    <property type="entry name" value="BTAD"/>
    <property type="match status" value="1"/>
</dbReference>
<evidence type="ECO:0000313" key="8">
    <source>
        <dbReference type="Proteomes" id="UP000585638"/>
    </source>
</evidence>
<dbReference type="PRINTS" id="PR00364">
    <property type="entry name" value="DISEASERSIST"/>
</dbReference>
<dbReference type="InterPro" id="IPR027417">
    <property type="entry name" value="P-loop_NTPase"/>
</dbReference>
<feature type="domain" description="Bacterial transcriptional activator" evidence="6">
    <location>
        <begin position="96"/>
        <end position="233"/>
    </location>
</feature>
<dbReference type="SUPFAM" id="SSF46894">
    <property type="entry name" value="C-terminal effector domain of the bipartite response regulators"/>
    <property type="match status" value="1"/>
</dbReference>
<comment type="similarity">
    <text evidence="1">Belongs to the AfsR/DnrI/RedD regulatory family.</text>
</comment>
<dbReference type="SUPFAM" id="SSF48452">
    <property type="entry name" value="TPR-like"/>
    <property type="match status" value="3"/>
</dbReference>
<dbReference type="InterPro" id="IPR051677">
    <property type="entry name" value="AfsR-DnrI-RedD_regulator"/>
</dbReference>
<keyword evidence="2" id="KW-0805">Transcription regulation</keyword>
<evidence type="ECO:0000313" key="7">
    <source>
        <dbReference type="EMBL" id="MBB5894949.1"/>
    </source>
</evidence>
<reference evidence="7 8" key="1">
    <citation type="submission" date="2020-08" db="EMBL/GenBank/DDBJ databases">
        <title>Sequencing the genomes of 1000 actinobacteria strains.</title>
        <authorList>
            <person name="Klenk H.-P."/>
        </authorList>
    </citation>
    <scope>NUCLEOTIDE SEQUENCE [LARGE SCALE GENOMIC DNA]</scope>
    <source>
        <strain evidence="7 8">DSM 43851</strain>
    </source>
</reference>
<feature type="domain" description="OmpR/PhoB-type" evidence="5">
    <location>
        <begin position="17"/>
        <end position="88"/>
    </location>
</feature>
<sequence length="917" mass="99210">MTARFALLGAITATVDGRPADIGHARQQCVLAALLVDVNAVVSVDELVDRVWGENPPQRATGTLHSYLTRLRRVDGVTIVRRAGGYSLLVEDPLAIDVNLFRSLVAQARGSDDPSVFERALALWRGEALAGLDSDWAVEERGRLARERLAAELDHTDLRLRLGQHAALVPELLARTAENPLDERAAGQLMLALYRAGRQAEALSRYQAVRTRLAEDLGTDPGPELRELHQRILTADPALAVATARRPVLVPRQLPAPPAWFAGRVIELTALSRALEFRDDTMPVATIWGTGGIGKTSLALRWAHQHVAEFPDGQLHVNLRGFDPTSEPVPPSVAVRAFLDALGVAASAVPTDLDGQAALYRSLLADRRMLVVLDNAADSAQVGPLLPGSPTCAVIVTSRDRLAGLVTNHGARPLAVGLLDDDAAGLLLGNRVGAARLAAEPAAVSELLAFCAGFPLALSLVAGRAQTRPDLPLSTLAAELRDAATRLGVLDEDDPGAGVTAVLSCSHKALTAEQARVFALLGLSPGPDISLGAAAALAGLPVAPVGRVLRGLERLSLIHQEVPGRWRMHDLVRLFAVSQVSDVDREPALRRLTAFYVHSGQNAEKALDAFYQEVEFVELPPDCQPDTPADGTAWFNAEIPCLLAVQQLAVELGWHDVVWQVAWNTATHCYRLGLHHDNLAFWETALTSVSHVDTKTAAVIHRLAGRAYSRVQRFPESLDQLQIALGLVDRERDPVNLCRTEQAIALVYKRLQEWQPALDHQLEALEAARRTGEPLWEGEALTLVGTFAARLGRHEWGRQCCEEALAVFREHNDVEDQADATDVLGLIAAMTGDHATAVRHHTRALDLYRQIGNNTVIGGTLADLARAHLALGQLDQARDAFQQSIAVFERQARHAEADVVRQELAALADGLVPTQRR</sequence>
<dbReference type="Pfam" id="PF03704">
    <property type="entry name" value="BTAD"/>
    <property type="match status" value="1"/>
</dbReference>
<dbReference type="GO" id="GO:0000160">
    <property type="term" value="P:phosphorelay signal transduction system"/>
    <property type="evidence" value="ECO:0007669"/>
    <property type="project" value="InterPro"/>
</dbReference>
<dbReference type="InterPro" id="IPR036388">
    <property type="entry name" value="WH-like_DNA-bd_sf"/>
</dbReference>
<organism evidence="7 8">
    <name type="scientific">Kutzneria kofuensis</name>
    <dbReference type="NCBI Taxonomy" id="103725"/>
    <lineage>
        <taxon>Bacteria</taxon>
        <taxon>Bacillati</taxon>
        <taxon>Actinomycetota</taxon>
        <taxon>Actinomycetes</taxon>
        <taxon>Pseudonocardiales</taxon>
        <taxon>Pseudonocardiaceae</taxon>
        <taxon>Kutzneria</taxon>
    </lineage>
</organism>
<name>A0A7W9KN89_9PSEU</name>
<dbReference type="Gene3D" id="3.40.50.300">
    <property type="entry name" value="P-loop containing nucleotide triphosphate hydrolases"/>
    <property type="match status" value="1"/>
</dbReference>
<dbReference type="Pfam" id="PF00931">
    <property type="entry name" value="NB-ARC"/>
    <property type="match status" value="1"/>
</dbReference>
<dbReference type="InterPro" id="IPR001867">
    <property type="entry name" value="OmpR/PhoB-type_DNA-bd"/>
</dbReference>
<dbReference type="InterPro" id="IPR016032">
    <property type="entry name" value="Sig_transdc_resp-reg_C-effctor"/>
</dbReference>
<dbReference type="Gene3D" id="1.10.10.10">
    <property type="entry name" value="Winged helix-like DNA-binding domain superfamily/Winged helix DNA-binding domain"/>
    <property type="match status" value="1"/>
</dbReference>
<keyword evidence="3 7" id="KW-0238">DNA-binding</keyword>